<feature type="transmembrane region" description="Helical" evidence="2">
    <location>
        <begin position="142"/>
        <end position="161"/>
    </location>
</feature>
<feature type="transmembrane region" description="Helical" evidence="2">
    <location>
        <begin position="34"/>
        <end position="56"/>
    </location>
</feature>
<reference evidence="3" key="1">
    <citation type="submission" date="2021-03" db="EMBL/GenBank/DDBJ databases">
        <title>Ottowia sp. 27C isolated from the cloaca of a Giant Asian pond turtle (Heosemys grandis).</title>
        <authorList>
            <person name="Spergser J."/>
            <person name="Busse H.-J."/>
        </authorList>
    </citation>
    <scope>NUCLEOTIDE SEQUENCE</scope>
    <source>
        <strain evidence="3">27C</strain>
    </source>
</reference>
<gene>
    <name evidence="3" type="ORF">J1M35_08230</name>
</gene>
<name>A0A975H4Z9_9BURK</name>
<dbReference type="Proteomes" id="UP000663903">
    <property type="component" value="Chromosome"/>
</dbReference>
<dbReference type="KEGG" id="otd:J1M35_08230"/>
<evidence type="ECO:0000313" key="3">
    <source>
        <dbReference type="EMBL" id="QTD46846.1"/>
    </source>
</evidence>
<keyword evidence="2" id="KW-1133">Transmembrane helix</keyword>
<evidence type="ECO:0000256" key="1">
    <source>
        <dbReference type="SAM" id="MobiDB-lite"/>
    </source>
</evidence>
<accession>A0A975H4Z9</accession>
<feature type="region of interest" description="Disordered" evidence="1">
    <location>
        <begin position="175"/>
        <end position="194"/>
    </location>
</feature>
<keyword evidence="2" id="KW-0472">Membrane</keyword>
<sequence length="194" mass="20273">MKAVLAIVVGALAGGFLLLVLLLGLERVFNGWPAALLLAGLAFFPAFWLMAGLGWARGADARARGAPPWLGVLGLDCPRCRHAAMPPPRKWLLGGRATARCRHCGLLLTHDRLPTMVLLAPPLAALLMAPVIGGVVRGISPWAAIAWLQAAGWLVTVFMAFTRPFLACEPLAAPPAAAHAPGGGPADPPDRRAP</sequence>
<organism evidence="3 4">
    <name type="scientific">Ottowia testudinis</name>
    <dbReference type="NCBI Taxonomy" id="2816950"/>
    <lineage>
        <taxon>Bacteria</taxon>
        <taxon>Pseudomonadati</taxon>
        <taxon>Pseudomonadota</taxon>
        <taxon>Betaproteobacteria</taxon>
        <taxon>Burkholderiales</taxon>
        <taxon>Comamonadaceae</taxon>
        <taxon>Ottowia</taxon>
    </lineage>
</organism>
<evidence type="ECO:0000256" key="2">
    <source>
        <dbReference type="SAM" id="Phobius"/>
    </source>
</evidence>
<keyword evidence="2" id="KW-0812">Transmembrane</keyword>
<dbReference type="RefSeq" id="WP_208010743.1">
    <property type="nucleotide sequence ID" value="NZ_CP071796.1"/>
</dbReference>
<evidence type="ECO:0000313" key="4">
    <source>
        <dbReference type="Proteomes" id="UP000663903"/>
    </source>
</evidence>
<dbReference type="EMBL" id="CP071796">
    <property type="protein sequence ID" value="QTD46846.1"/>
    <property type="molecule type" value="Genomic_DNA"/>
</dbReference>
<keyword evidence="4" id="KW-1185">Reference proteome</keyword>
<feature type="transmembrane region" description="Helical" evidence="2">
    <location>
        <begin position="116"/>
        <end position="136"/>
    </location>
</feature>
<dbReference type="AlphaFoldDB" id="A0A975H4Z9"/>
<protein>
    <submittedName>
        <fullName evidence="3">Uncharacterized protein</fullName>
    </submittedName>
</protein>
<proteinExistence type="predicted"/>